<sequence>MDKLHKESRFSWFRVLSLVWMMIFALQWVHYTESFFFDETTRLIYFTLIAVVLIEAILPIRRLYRVFIEMIALSVITYKTLVFYDIYTPVDPSFWKRMIAVVPYLTPYVWFVLATWIIVHLIDQYVRTRTLILLLFGANLIAFAILDSFTSYYLWQETAWIVFAGMGWLVSHHFYSFRQKYPLGWRKLRRSPLKLFANIAIIFSIIIIVGVNMPEIKPTFEDPYVLWEKWRGESVIRSKTNASGPGILRTSGDTSSGYSRDDRQLGGGFNYDFSSVMSVRSSVRSYWRGETRAVYSGQGWVDEPTYNEQLTKSVNPNADLVNDEKSKLPTLSVEQTITMLTDQSYPVLFGAYSIRQVNSIDGKKETSLLQWNSHQRELYFTGGKEQYPKTYTITSEVPIVPVEELRTKTFADLYGQFFDNSNLQIPADFPQTVVNLAKQITAQSSTPYEKVALLQNYLVTNFKYTNNPDLSRKKSNDFVESFLFDIKEGYCDYYSTALVMMSRSLGIPARWVKGYAPGQAPIENEFRNLTSSSDGPYLVTNADAHSWAEVYFGDYGWIPVEATPGFAMPLLTDLDERKQITDEDKNSTELGQTENASSEGLLHIGRTIVWIAATIILLWLGFIVWRSRSTLRFQFLRIVTGKPLTPEQKVVVETERWIRFLRRKGLKQNNGETLRESALRWAKEWPDIQSSLDRLLNLFEKARYSSDSVRENEWQLVQVYAAQLKRKLKGKHGSGSKRSRTIHF</sequence>
<dbReference type="EMBL" id="JAGGKP010000001">
    <property type="protein sequence ID" value="MBP1935345.1"/>
    <property type="molecule type" value="Genomic_DNA"/>
</dbReference>
<keyword evidence="4" id="KW-1185">Reference proteome</keyword>
<gene>
    <name evidence="3" type="ORF">J2Z20_000206</name>
</gene>
<dbReference type="PANTHER" id="PTHR42736:SF1">
    <property type="entry name" value="PROTEIN-GLUTAMINE GAMMA-GLUTAMYLTRANSFERASE"/>
    <property type="match status" value="1"/>
</dbReference>
<feature type="transmembrane region" description="Helical" evidence="1">
    <location>
        <begin position="99"/>
        <end position="119"/>
    </location>
</feature>
<feature type="domain" description="Transglutaminase-like" evidence="2">
    <location>
        <begin position="483"/>
        <end position="564"/>
    </location>
</feature>
<organism evidence="3 4">
    <name type="scientific">Paenibacillus sediminis</name>
    <dbReference type="NCBI Taxonomy" id="664909"/>
    <lineage>
        <taxon>Bacteria</taxon>
        <taxon>Bacillati</taxon>
        <taxon>Bacillota</taxon>
        <taxon>Bacilli</taxon>
        <taxon>Bacillales</taxon>
        <taxon>Paenibacillaceae</taxon>
        <taxon>Paenibacillus</taxon>
    </lineage>
</organism>
<reference evidence="3 4" key="1">
    <citation type="submission" date="2021-03" db="EMBL/GenBank/DDBJ databases">
        <title>Genomic Encyclopedia of Type Strains, Phase IV (KMG-IV): sequencing the most valuable type-strain genomes for metagenomic binning, comparative biology and taxonomic classification.</title>
        <authorList>
            <person name="Goeker M."/>
        </authorList>
    </citation>
    <scope>NUCLEOTIDE SEQUENCE [LARGE SCALE GENOMIC DNA]</scope>
    <source>
        <strain evidence="3 4">DSM 23491</strain>
    </source>
</reference>
<dbReference type="SUPFAM" id="SSF54001">
    <property type="entry name" value="Cysteine proteinases"/>
    <property type="match status" value="1"/>
</dbReference>
<dbReference type="Gene3D" id="3.10.620.30">
    <property type="match status" value="1"/>
</dbReference>
<dbReference type="RefSeq" id="WP_209844506.1">
    <property type="nucleotide sequence ID" value="NZ_CBCRVE010000001.1"/>
</dbReference>
<accession>A0ABS4GYI9</accession>
<name>A0ABS4GYI9_9BACL</name>
<feature type="transmembrane region" description="Helical" evidence="1">
    <location>
        <begin position="158"/>
        <end position="175"/>
    </location>
</feature>
<dbReference type="InterPro" id="IPR002931">
    <property type="entry name" value="Transglutaminase-like"/>
</dbReference>
<dbReference type="Pfam" id="PF13559">
    <property type="entry name" value="DUF4129"/>
    <property type="match status" value="1"/>
</dbReference>
<dbReference type="InterPro" id="IPR038765">
    <property type="entry name" value="Papain-like_cys_pep_sf"/>
</dbReference>
<feature type="transmembrane region" description="Helical" evidence="1">
    <location>
        <begin position="12"/>
        <end position="31"/>
    </location>
</feature>
<evidence type="ECO:0000313" key="3">
    <source>
        <dbReference type="EMBL" id="MBP1935345.1"/>
    </source>
</evidence>
<evidence type="ECO:0000256" key="1">
    <source>
        <dbReference type="SAM" id="Phobius"/>
    </source>
</evidence>
<dbReference type="Pfam" id="PF01841">
    <property type="entry name" value="Transglut_core"/>
    <property type="match status" value="1"/>
</dbReference>
<keyword evidence="1" id="KW-1133">Transmembrane helix</keyword>
<proteinExistence type="predicted"/>
<protein>
    <submittedName>
        <fullName evidence="3">Transglutaminase-like putative cysteine protease</fullName>
    </submittedName>
</protein>
<dbReference type="Proteomes" id="UP001519273">
    <property type="component" value="Unassembled WGS sequence"/>
</dbReference>
<dbReference type="InterPro" id="IPR025403">
    <property type="entry name" value="TgpA-like_C"/>
</dbReference>
<evidence type="ECO:0000313" key="4">
    <source>
        <dbReference type="Proteomes" id="UP001519273"/>
    </source>
</evidence>
<keyword evidence="1" id="KW-0472">Membrane</keyword>
<feature type="transmembrane region" description="Helical" evidence="1">
    <location>
        <begin position="43"/>
        <end position="60"/>
    </location>
</feature>
<feature type="transmembrane region" description="Helical" evidence="1">
    <location>
        <begin position="195"/>
        <end position="213"/>
    </location>
</feature>
<evidence type="ECO:0000259" key="2">
    <source>
        <dbReference type="SMART" id="SM00460"/>
    </source>
</evidence>
<feature type="transmembrane region" description="Helical" evidence="1">
    <location>
        <begin position="607"/>
        <end position="625"/>
    </location>
</feature>
<keyword evidence="1" id="KW-0812">Transmembrane</keyword>
<dbReference type="PANTHER" id="PTHR42736">
    <property type="entry name" value="PROTEIN-GLUTAMINE GAMMA-GLUTAMYLTRANSFERASE"/>
    <property type="match status" value="1"/>
</dbReference>
<dbReference type="SMART" id="SM00460">
    <property type="entry name" value="TGc"/>
    <property type="match status" value="1"/>
</dbReference>
<feature type="transmembrane region" description="Helical" evidence="1">
    <location>
        <begin position="131"/>
        <end position="152"/>
    </location>
</feature>
<feature type="transmembrane region" description="Helical" evidence="1">
    <location>
        <begin position="67"/>
        <end position="87"/>
    </location>
</feature>
<dbReference type="InterPro" id="IPR052901">
    <property type="entry name" value="Bact_TGase-like"/>
</dbReference>
<comment type="caution">
    <text evidence="3">The sequence shown here is derived from an EMBL/GenBank/DDBJ whole genome shotgun (WGS) entry which is preliminary data.</text>
</comment>